<evidence type="ECO:0008006" key="4">
    <source>
        <dbReference type="Google" id="ProtNLM"/>
    </source>
</evidence>
<organism evidence="2 3">
    <name type="scientific">Candidatus Sulfotelmatobacter kueseliae</name>
    <dbReference type="NCBI Taxonomy" id="2042962"/>
    <lineage>
        <taxon>Bacteria</taxon>
        <taxon>Pseudomonadati</taxon>
        <taxon>Acidobacteriota</taxon>
        <taxon>Terriglobia</taxon>
        <taxon>Terriglobales</taxon>
        <taxon>Candidatus Korobacteraceae</taxon>
        <taxon>Candidatus Sulfotelmatobacter</taxon>
    </lineage>
</organism>
<sequence length="247" mass="26734">MSLKHLIIGAVVAVCTFVTQAAAQKNELSGILGRTFISDQGIQGAPSYDPDLRFGKGLTFEVNYARRVMGGDVWSLALEVPSVVNPDEDVHTYTSPFLGYRSYFVTPAARLNVFPEVAVSPWVSVGGGFGYFSGNSASNSSNTANTTGLLQAGLGLDVKVSGRFSLRGEARDFWSGVPQLNVNTGKSRQHVGCAATECEHGQEPPTQYFRRWRHCLALLNGSVCPDYSPQDTCNHCTSNAEERMDTN</sequence>
<evidence type="ECO:0000313" key="3">
    <source>
        <dbReference type="Proteomes" id="UP000238701"/>
    </source>
</evidence>
<protein>
    <recommendedName>
        <fullName evidence="4">Outer membrane protein beta-barrel domain-containing protein</fullName>
    </recommendedName>
</protein>
<dbReference type="InterPro" id="IPR011250">
    <property type="entry name" value="OMP/PagP_B-barrel"/>
</dbReference>
<dbReference type="AlphaFoldDB" id="A0A2U3KCI3"/>
<gene>
    <name evidence="2" type="ORF">SBA1_1760007</name>
</gene>
<proteinExistence type="predicted"/>
<dbReference type="SUPFAM" id="SSF56925">
    <property type="entry name" value="OMPA-like"/>
    <property type="match status" value="1"/>
</dbReference>
<accession>A0A2U3KCI3</accession>
<dbReference type="Gene3D" id="2.40.160.20">
    <property type="match status" value="1"/>
</dbReference>
<keyword evidence="1" id="KW-0732">Signal</keyword>
<evidence type="ECO:0000313" key="2">
    <source>
        <dbReference type="EMBL" id="SPF37250.1"/>
    </source>
</evidence>
<evidence type="ECO:0000256" key="1">
    <source>
        <dbReference type="SAM" id="SignalP"/>
    </source>
</evidence>
<dbReference type="EMBL" id="OMOD01000086">
    <property type="protein sequence ID" value="SPF37250.1"/>
    <property type="molecule type" value="Genomic_DNA"/>
</dbReference>
<feature type="chain" id="PRO_5015693651" description="Outer membrane protein beta-barrel domain-containing protein" evidence="1">
    <location>
        <begin position="22"/>
        <end position="247"/>
    </location>
</feature>
<feature type="signal peptide" evidence="1">
    <location>
        <begin position="1"/>
        <end position="21"/>
    </location>
</feature>
<dbReference type="Proteomes" id="UP000238701">
    <property type="component" value="Unassembled WGS sequence"/>
</dbReference>
<reference evidence="3" key="1">
    <citation type="submission" date="2018-02" db="EMBL/GenBank/DDBJ databases">
        <authorList>
            <person name="Hausmann B."/>
        </authorList>
    </citation>
    <scope>NUCLEOTIDE SEQUENCE [LARGE SCALE GENOMIC DNA]</scope>
    <source>
        <strain evidence="3">Peat soil MAG SbA1</strain>
    </source>
</reference>
<name>A0A2U3KCI3_9BACT</name>